<keyword evidence="2" id="KW-1185">Reference proteome</keyword>
<name>A0A6P9AAQ4_THRPL</name>
<evidence type="ECO:0000313" key="3">
    <source>
        <dbReference type="RefSeq" id="XP_034255148.1"/>
    </source>
</evidence>
<gene>
    <name evidence="3" type="primary">LOC117653522</name>
</gene>
<feature type="compositionally biased region" description="Low complexity" evidence="1">
    <location>
        <begin position="257"/>
        <end position="266"/>
    </location>
</feature>
<dbReference type="OrthoDB" id="10629455at2759"/>
<evidence type="ECO:0000313" key="2">
    <source>
        <dbReference type="Proteomes" id="UP000515158"/>
    </source>
</evidence>
<dbReference type="GeneID" id="117653522"/>
<dbReference type="KEGG" id="tpal:117653522"/>
<organism evidence="3">
    <name type="scientific">Thrips palmi</name>
    <name type="common">Melon thrips</name>
    <dbReference type="NCBI Taxonomy" id="161013"/>
    <lineage>
        <taxon>Eukaryota</taxon>
        <taxon>Metazoa</taxon>
        <taxon>Ecdysozoa</taxon>
        <taxon>Arthropoda</taxon>
        <taxon>Hexapoda</taxon>
        <taxon>Insecta</taxon>
        <taxon>Pterygota</taxon>
        <taxon>Neoptera</taxon>
        <taxon>Paraneoptera</taxon>
        <taxon>Thysanoptera</taxon>
        <taxon>Terebrantia</taxon>
        <taxon>Thripoidea</taxon>
        <taxon>Thripidae</taxon>
        <taxon>Thrips</taxon>
    </lineage>
</organism>
<feature type="compositionally biased region" description="Basic and acidic residues" evidence="1">
    <location>
        <begin position="274"/>
        <end position="283"/>
    </location>
</feature>
<proteinExistence type="predicted"/>
<feature type="compositionally biased region" description="Low complexity" evidence="1">
    <location>
        <begin position="142"/>
        <end position="154"/>
    </location>
</feature>
<feature type="region of interest" description="Disordered" evidence="1">
    <location>
        <begin position="38"/>
        <end position="63"/>
    </location>
</feature>
<feature type="region of interest" description="Disordered" evidence="1">
    <location>
        <begin position="169"/>
        <end position="308"/>
    </location>
</feature>
<accession>A0A6P9AAQ4</accession>
<dbReference type="AlphaFoldDB" id="A0A6P9AAQ4"/>
<dbReference type="InParanoid" id="A0A6P9AAQ4"/>
<dbReference type="Proteomes" id="UP000515158">
    <property type="component" value="Unplaced"/>
</dbReference>
<dbReference type="RefSeq" id="XP_034255148.1">
    <property type="nucleotide sequence ID" value="XM_034399257.1"/>
</dbReference>
<reference evidence="3" key="1">
    <citation type="submission" date="2025-08" db="UniProtKB">
        <authorList>
            <consortium name="RefSeq"/>
        </authorList>
    </citation>
    <scope>IDENTIFICATION</scope>
    <source>
        <tissue evidence="3">Total insect</tissue>
    </source>
</reference>
<sequence length="308" mass="31709">MELLQRMAKADARVGVRRAGGAWRSMDSLDAVEVRARSLPRPASTSASQHLAQSSEALDGPRSLDLDLDREGVVGVAAFTLQSWDERGSTRPWSPPLTTSAALLSPRQWRPLSAGTASTASTRAMSEFIRESYSSSGPAEPPAAQEAVTAQADAAEADGSKALPGQKALDAPEAADQPIARAASPAAPTVTEGLDTSDTRDAETRPLTSSPASPGTASAKRADLLDVAVADGRPGSAASSTTESLGELENDIMHMLSTSGSASTRAGAEEEDGAKDGEGREEAAAVPASMLQQHRDAAKDAVPVPLST</sequence>
<protein>
    <submittedName>
        <fullName evidence="3">Endochitinase A1-like</fullName>
    </submittedName>
</protein>
<evidence type="ECO:0000256" key="1">
    <source>
        <dbReference type="SAM" id="MobiDB-lite"/>
    </source>
</evidence>
<feature type="region of interest" description="Disordered" evidence="1">
    <location>
        <begin position="131"/>
        <end position="157"/>
    </location>
</feature>
<feature type="compositionally biased region" description="Polar residues" evidence="1">
    <location>
        <begin position="43"/>
        <end position="56"/>
    </location>
</feature>
<feature type="compositionally biased region" description="Low complexity" evidence="1">
    <location>
        <begin position="208"/>
        <end position="219"/>
    </location>
</feature>